<feature type="compositionally biased region" description="Gly residues" evidence="1">
    <location>
        <begin position="46"/>
        <end position="55"/>
    </location>
</feature>
<name>A0AA38LGI5_TAXCH</name>
<comment type="caution">
    <text evidence="2">The sequence shown here is derived from an EMBL/GenBank/DDBJ whole genome shotgun (WGS) entry which is preliminary data.</text>
</comment>
<feature type="non-terminal residue" evidence="2">
    <location>
        <position position="1"/>
    </location>
</feature>
<gene>
    <name evidence="2" type="ORF">KI387_016139</name>
</gene>
<sequence length="74" mass="6939">GRFDVAADSRKVAEGDKRGGRAAGRPQGSGVGAQEGRAGLHRQEGGIAGGDGSGQSAGVVAVGAATTVGFCGGG</sequence>
<dbReference type="EMBL" id="JAHRHJ020000003">
    <property type="protein sequence ID" value="KAH9321500.1"/>
    <property type="molecule type" value="Genomic_DNA"/>
</dbReference>
<proteinExistence type="predicted"/>
<evidence type="ECO:0000313" key="3">
    <source>
        <dbReference type="Proteomes" id="UP000824469"/>
    </source>
</evidence>
<dbReference type="Proteomes" id="UP000824469">
    <property type="component" value="Unassembled WGS sequence"/>
</dbReference>
<evidence type="ECO:0000256" key="1">
    <source>
        <dbReference type="SAM" id="MobiDB-lite"/>
    </source>
</evidence>
<feature type="region of interest" description="Disordered" evidence="1">
    <location>
        <begin position="1"/>
        <end position="56"/>
    </location>
</feature>
<protein>
    <submittedName>
        <fullName evidence="2">Uncharacterized protein</fullName>
    </submittedName>
</protein>
<reference evidence="2 3" key="1">
    <citation type="journal article" date="2021" name="Nat. Plants">
        <title>The Taxus genome provides insights into paclitaxel biosynthesis.</title>
        <authorList>
            <person name="Xiong X."/>
            <person name="Gou J."/>
            <person name="Liao Q."/>
            <person name="Li Y."/>
            <person name="Zhou Q."/>
            <person name="Bi G."/>
            <person name="Li C."/>
            <person name="Du R."/>
            <person name="Wang X."/>
            <person name="Sun T."/>
            <person name="Guo L."/>
            <person name="Liang H."/>
            <person name="Lu P."/>
            <person name="Wu Y."/>
            <person name="Zhang Z."/>
            <person name="Ro D.K."/>
            <person name="Shang Y."/>
            <person name="Huang S."/>
            <person name="Yan J."/>
        </authorList>
    </citation>
    <scope>NUCLEOTIDE SEQUENCE [LARGE SCALE GENOMIC DNA]</scope>
    <source>
        <strain evidence="2">Ta-2019</strain>
    </source>
</reference>
<feature type="compositionally biased region" description="Basic and acidic residues" evidence="1">
    <location>
        <begin position="1"/>
        <end position="19"/>
    </location>
</feature>
<dbReference type="AlphaFoldDB" id="A0AA38LGI5"/>
<evidence type="ECO:0000313" key="2">
    <source>
        <dbReference type="EMBL" id="KAH9321500.1"/>
    </source>
</evidence>
<feature type="non-terminal residue" evidence="2">
    <location>
        <position position="74"/>
    </location>
</feature>
<organism evidence="2 3">
    <name type="scientific">Taxus chinensis</name>
    <name type="common">Chinese yew</name>
    <name type="synonym">Taxus wallichiana var. chinensis</name>
    <dbReference type="NCBI Taxonomy" id="29808"/>
    <lineage>
        <taxon>Eukaryota</taxon>
        <taxon>Viridiplantae</taxon>
        <taxon>Streptophyta</taxon>
        <taxon>Embryophyta</taxon>
        <taxon>Tracheophyta</taxon>
        <taxon>Spermatophyta</taxon>
        <taxon>Pinopsida</taxon>
        <taxon>Pinidae</taxon>
        <taxon>Conifers II</taxon>
        <taxon>Cupressales</taxon>
        <taxon>Taxaceae</taxon>
        <taxon>Taxus</taxon>
    </lineage>
</organism>
<accession>A0AA38LGI5</accession>
<keyword evidence="3" id="KW-1185">Reference proteome</keyword>